<dbReference type="InterPro" id="IPR050732">
    <property type="entry name" value="Beta-glucan_modifiers"/>
</dbReference>
<organism evidence="8 9">
    <name type="scientific">Sphaerulina musiva (strain SO2202)</name>
    <name type="common">Poplar stem canker fungus</name>
    <name type="synonym">Septoria musiva</name>
    <dbReference type="NCBI Taxonomy" id="692275"/>
    <lineage>
        <taxon>Eukaryota</taxon>
        <taxon>Fungi</taxon>
        <taxon>Dikarya</taxon>
        <taxon>Ascomycota</taxon>
        <taxon>Pezizomycotina</taxon>
        <taxon>Dothideomycetes</taxon>
        <taxon>Dothideomycetidae</taxon>
        <taxon>Mycosphaerellales</taxon>
        <taxon>Mycosphaerellaceae</taxon>
        <taxon>Sphaerulina</taxon>
    </lineage>
</organism>
<dbReference type="GO" id="GO:0005576">
    <property type="term" value="C:extracellular region"/>
    <property type="evidence" value="ECO:0007669"/>
    <property type="project" value="TreeGrafter"/>
</dbReference>
<dbReference type="GO" id="GO:0009277">
    <property type="term" value="C:fungal-type cell wall"/>
    <property type="evidence" value="ECO:0007669"/>
    <property type="project" value="TreeGrafter"/>
</dbReference>
<dbReference type="HOGENOM" id="CLU_028820_1_1_1"/>
<comment type="catalytic activity">
    <reaction evidence="1">
        <text>Hydrolysis of (1-&gt;3)-beta-D-glucosidic linkages in (1-&gt;3)-beta-D-glucans.</text>
        <dbReference type="EC" id="3.2.1.39"/>
    </reaction>
</comment>
<dbReference type="Proteomes" id="UP000016931">
    <property type="component" value="Unassembled WGS sequence"/>
</dbReference>
<evidence type="ECO:0000313" key="9">
    <source>
        <dbReference type="Proteomes" id="UP000016931"/>
    </source>
</evidence>
<name>M3CD00_SPHMS</name>
<dbReference type="GeneID" id="27903848"/>
<dbReference type="SUPFAM" id="SSF51445">
    <property type="entry name" value="(Trans)glycosidases"/>
    <property type="match status" value="1"/>
</dbReference>
<dbReference type="EC" id="3.2.1.39" evidence="4"/>
<keyword evidence="5 8" id="KW-0378">Hydrolase</keyword>
<feature type="region of interest" description="Disordered" evidence="6">
    <location>
        <begin position="345"/>
        <end position="398"/>
    </location>
</feature>
<proteinExistence type="inferred from homology"/>
<evidence type="ECO:0000256" key="6">
    <source>
        <dbReference type="SAM" id="MobiDB-lite"/>
    </source>
</evidence>
<dbReference type="EMBL" id="KB456268">
    <property type="protein sequence ID" value="EMF10292.1"/>
    <property type="molecule type" value="Genomic_DNA"/>
</dbReference>
<comment type="similarity">
    <text evidence="3">Belongs to the glycosyl hydrolase 17 family.</text>
</comment>
<dbReference type="GO" id="GO:0042973">
    <property type="term" value="F:glucan endo-1,3-beta-D-glucosidase activity"/>
    <property type="evidence" value="ECO:0007669"/>
    <property type="project" value="UniProtKB-EC"/>
</dbReference>
<evidence type="ECO:0000256" key="1">
    <source>
        <dbReference type="ARBA" id="ARBA00000382"/>
    </source>
</evidence>
<evidence type="ECO:0000256" key="3">
    <source>
        <dbReference type="ARBA" id="ARBA00008773"/>
    </source>
</evidence>
<dbReference type="GO" id="GO:0071555">
    <property type="term" value="P:cell wall organization"/>
    <property type="evidence" value="ECO:0007669"/>
    <property type="project" value="TreeGrafter"/>
</dbReference>
<comment type="subcellular location">
    <subcellularLocation>
        <location evidence="2">Cell envelope</location>
    </subcellularLocation>
</comment>
<accession>M3CD00</accession>
<feature type="chain" id="PRO_5004032669" description="glucan endo-1,3-beta-D-glucosidase" evidence="7">
    <location>
        <begin position="18"/>
        <end position="463"/>
    </location>
</feature>
<evidence type="ECO:0000256" key="5">
    <source>
        <dbReference type="ARBA" id="ARBA00022801"/>
    </source>
</evidence>
<dbReference type="PANTHER" id="PTHR16631">
    <property type="entry name" value="GLUCAN 1,3-BETA-GLUCOSIDASE"/>
    <property type="match status" value="1"/>
</dbReference>
<dbReference type="Gene3D" id="3.20.20.80">
    <property type="entry name" value="Glycosidases"/>
    <property type="match status" value="1"/>
</dbReference>
<dbReference type="InterPro" id="IPR017853">
    <property type="entry name" value="GH"/>
</dbReference>
<reference evidence="8 9" key="1">
    <citation type="journal article" date="2012" name="PLoS Pathog.">
        <title>Diverse lifestyles and strategies of plant pathogenesis encoded in the genomes of eighteen Dothideomycetes fungi.</title>
        <authorList>
            <person name="Ohm R.A."/>
            <person name="Feau N."/>
            <person name="Henrissat B."/>
            <person name="Schoch C.L."/>
            <person name="Horwitz B.A."/>
            <person name="Barry K.W."/>
            <person name="Condon B.J."/>
            <person name="Copeland A.C."/>
            <person name="Dhillon B."/>
            <person name="Glaser F."/>
            <person name="Hesse C.N."/>
            <person name="Kosti I."/>
            <person name="LaButti K."/>
            <person name="Lindquist E.A."/>
            <person name="Lucas S."/>
            <person name="Salamov A.A."/>
            <person name="Bradshaw R.E."/>
            <person name="Ciuffetti L."/>
            <person name="Hamelin R.C."/>
            <person name="Kema G.H.J."/>
            <person name="Lawrence C."/>
            <person name="Scott J.A."/>
            <person name="Spatafora J.W."/>
            <person name="Turgeon B.G."/>
            <person name="de Wit P.J.G.M."/>
            <person name="Zhong S."/>
            <person name="Goodwin S.B."/>
            <person name="Grigoriev I.V."/>
        </authorList>
    </citation>
    <scope>NUCLEOTIDE SEQUENCE [LARGE SCALE GENOMIC DNA]</scope>
    <source>
        <strain evidence="8 9">SO2202</strain>
    </source>
</reference>
<dbReference type="OMA" id="WDDVGCP"/>
<evidence type="ECO:0000256" key="7">
    <source>
        <dbReference type="SAM" id="SignalP"/>
    </source>
</evidence>
<gene>
    <name evidence="8" type="ORF">SEPMUDRAFT_151274</name>
</gene>
<dbReference type="eggNOG" id="ENOG502SI3D">
    <property type="taxonomic scope" value="Eukaryota"/>
</dbReference>
<protein>
    <recommendedName>
        <fullName evidence="4">glucan endo-1,3-beta-D-glucosidase</fullName>
        <ecNumber evidence="4">3.2.1.39</ecNumber>
    </recommendedName>
</protein>
<sequence>MLSSSLSLLALAGAASAQVRGFNYGALYANSVARQQADFEADFRAAQELPGVGGFTSARLFTMVQGYSTNTVISALPAAISTNTSLLLGIWCSAGQEAFNQELAALRTAISQYGEQLSDSIIGISVGSEDLYRISPTGIENESGPGAGPEQLVSYISQVRDVLSGTVWADKQIGHVDTWTAYVNSSNNALIEALDWVGVDAYPYFETTNPNSIENSPDLFFNAYDATVGAAMGKPVWVTETGWPVTGGQSGQATSGTANAELYWKGVACRLLGSVNTWWYQLNDGAPQDVSFAVIPADRGEPLYDLSCSASGSSSSSAAMSATSMASSGSTSAASVTASGSMLLAPTGTPSARPMSVSGGAGAIATATPDTDTPSDNNQNVGPIASQPAGSGAPMGTGMGGAGYPAPMGTGVSAGSPAVSNGTMPGSYSPSAGPSMPASYTGSAIANAPAVGLLIVGAIMAAL</sequence>
<dbReference type="STRING" id="692275.M3CD00"/>
<dbReference type="PANTHER" id="PTHR16631:SF13">
    <property type="entry name" value="GLUCAN ENDO-1,3-BETA-GLUCOSIDASE EGLC-RELATED"/>
    <property type="match status" value="1"/>
</dbReference>
<evidence type="ECO:0000256" key="2">
    <source>
        <dbReference type="ARBA" id="ARBA00004196"/>
    </source>
</evidence>
<dbReference type="RefSeq" id="XP_016758413.1">
    <property type="nucleotide sequence ID" value="XM_016906711.1"/>
</dbReference>
<dbReference type="GO" id="GO:0009986">
    <property type="term" value="C:cell surface"/>
    <property type="evidence" value="ECO:0007669"/>
    <property type="project" value="TreeGrafter"/>
</dbReference>
<dbReference type="AlphaFoldDB" id="M3CD00"/>
<keyword evidence="9" id="KW-1185">Reference proteome</keyword>
<feature type="compositionally biased region" description="Low complexity" evidence="6">
    <location>
        <begin position="363"/>
        <end position="376"/>
    </location>
</feature>
<feature type="signal peptide" evidence="7">
    <location>
        <begin position="1"/>
        <end position="17"/>
    </location>
</feature>
<evidence type="ECO:0000313" key="8">
    <source>
        <dbReference type="EMBL" id="EMF10292.1"/>
    </source>
</evidence>
<dbReference type="OrthoDB" id="77201at2759"/>
<evidence type="ECO:0000256" key="4">
    <source>
        <dbReference type="ARBA" id="ARBA00012780"/>
    </source>
</evidence>
<keyword evidence="7" id="KW-0732">Signal</keyword>